<keyword evidence="1" id="KW-0472">Membrane</keyword>
<keyword evidence="3" id="KW-1185">Reference proteome</keyword>
<proteinExistence type="predicted"/>
<reference evidence="2" key="1">
    <citation type="submission" date="2022-08" db="EMBL/GenBank/DDBJ databases">
        <title>Genome sequencing of akame (Lates japonicus).</title>
        <authorList>
            <person name="Hashiguchi Y."/>
            <person name="Takahashi H."/>
        </authorList>
    </citation>
    <scope>NUCLEOTIDE SEQUENCE</scope>
    <source>
        <strain evidence="2">Kochi</strain>
    </source>
</reference>
<dbReference type="EMBL" id="BRZM01002538">
    <property type="protein sequence ID" value="GLD74860.1"/>
    <property type="molecule type" value="Genomic_DNA"/>
</dbReference>
<evidence type="ECO:0000313" key="2">
    <source>
        <dbReference type="EMBL" id="GLD74860.1"/>
    </source>
</evidence>
<gene>
    <name evidence="2" type="ORF">AKAME5_002619200</name>
</gene>
<protein>
    <submittedName>
        <fullName evidence="2">Polycomb protein suz12-B-like protein</fullName>
    </submittedName>
</protein>
<name>A0AAD3NLY4_LATJO</name>
<feature type="transmembrane region" description="Helical" evidence="1">
    <location>
        <begin position="40"/>
        <end position="61"/>
    </location>
</feature>
<keyword evidence="1" id="KW-0812">Transmembrane</keyword>
<evidence type="ECO:0000256" key="1">
    <source>
        <dbReference type="SAM" id="Phobius"/>
    </source>
</evidence>
<comment type="caution">
    <text evidence="2">The sequence shown here is derived from an EMBL/GenBank/DDBJ whole genome shotgun (WGS) entry which is preliminary data.</text>
</comment>
<evidence type="ECO:0000313" key="3">
    <source>
        <dbReference type="Proteomes" id="UP001279410"/>
    </source>
</evidence>
<sequence length="184" mass="20252">MPLVVDAVWALWSIGAGIYDYFHTSAMEERIHTLENVLSIHQFVIAGLSAGLILLMTLVSIQMLARRDSLALTAAHTWRSCMFGYDRDVPDEVRSTDGASKPRKKLHEDMWSLKTCRSSSGGNHPVGFGHGGKANGFYQSSSSAVAAAKKPNMQLTQADHELFLQAFESELLLSSSCILKTYQC</sequence>
<dbReference type="AlphaFoldDB" id="A0AAD3NLY4"/>
<dbReference type="Proteomes" id="UP001279410">
    <property type="component" value="Unassembled WGS sequence"/>
</dbReference>
<organism evidence="2 3">
    <name type="scientific">Lates japonicus</name>
    <name type="common">Japanese lates</name>
    <dbReference type="NCBI Taxonomy" id="270547"/>
    <lineage>
        <taxon>Eukaryota</taxon>
        <taxon>Metazoa</taxon>
        <taxon>Chordata</taxon>
        <taxon>Craniata</taxon>
        <taxon>Vertebrata</taxon>
        <taxon>Euteleostomi</taxon>
        <taxon>Actinopterygii</taxon>
        <taxon>Neopterygii</taxon>
        <taxon>Teleostei</taxon>
        <taxon>Neoteleostei</taxon>
        <taxon>Acanthomorphata</taxon>
        <taxon>Carangaria</taxon>
        <taxon>Carangaria incertae sedis</taxon>
        <taxon>Centropomidae</taxon>
        <taxon>Lates</taxon>
    </lineage>
</organism>
<keyword evidence="1" id="KW-1133">Transmembrane helix</keyword>
<accession>A0AAD3NLY4</accession>